<feature type="transmembrane region" description="Helical" evidence="1">
    <location>
        <begin position="268"/>
        <end position="288"/>
    </location>
</feature>
<keyword evidence="1" id="KW-0472">Membrane</keyword>
<feature type="transmembrane region" description="Helical" evidence="1">
    <location>
        <begin position="629"/>
        <end position="651"/>
    </location>
</feature>
<name>A0A380L6C0_9STRE</name>
<feature type="transmembrane region" description="Helical" evidence="1">
    <location>
        <begin position="151"/>
        <end position="171"/>
    </location>
</feature>
<accession>A0A380L6C0</accession>
<evidence type="ECO:0000313" key="2">
    <source>
        <dbReference type="EMBL" id="SUN81065.1"/>
    </source>
</evidence>
<evidence type="ECO:0000256" key="1">
    <source>
        <dbReference type="SAM" id="Phobius"/>
    </source>
</evidence>
<keyword evidence="3" id="KW-1185">Reference proteome</keyword>
<feature type="transmembrane region" description="Helical" evidence="1">
    <location>
        <begin position="192"/>
        <end position="213"/>
    </location>
</feature>
<dbReference type="AlphaFoldDB" id="A0A380L6C0"/>
<protein>
    <submittedName>
        <fullName evidence="2">Membrane protein</fullName>
    </submittedName>
</protein>
<gene>
    <name evidence="2" type="ORF">NCTC11063_01811</name>
</gene>
<keyword evidence="1" id="KW-1133">Transmembrane helix</keyword>
<dbReference type="EMBL" id="UHFT01000001">
    <property type="protein sequence ID" value="SUN81065.1"/>
    <property type="molecule type" value="Genomic_DNA"/>
</dbReference>
<feature type="transmembrane region" description="Helical" evidence="1">
    <location>
        <begin position="225"/>
        <end position="247"/>
    </location>
</feature>
<comment type="caution">
    <text evidence="2">The sequence shown here is derived from an EMBL/GenBank/DDBJ whole genome shotgun (WGS) entry which is preliminary data.</text>
</comment>
<feature type="transmembrane region" description="Helical" evidence="1">
    <location>
        <begin position="556"/>
        <end position="578"/>
    </location>
</feature>
<reference evidence="2" key="1">
    <citation type="submission" date="2018-06" db="EMBL/GenBank/DDBJ databases">
        <authorList>
            <consortium name="Pathogen Informatics"/>
            <person name="Doyle S."/>
        </authorList>
    </citation>
    <scope>NUCLEOTIDE SEQUENCE [LARGE SCALE GENOMIC DNA]</scope>
    <source>
        <strain evidence="2">NCTC11063</strain>
    </source>
</reference>
<evidence type="ECO:0000313" key="3">
    <source>
        <dbReference type="Proteomes" id="UP000255236"/>
    </source>
</evidence>
<proteinExistence type="predicted"/>
<sequence length="669" mass="75968">MKWRLTVLSLFVLLISFLSLGAVKEFGNDIPYPAQAAFSLTGSSEVDKNQIFDKIQEIADKKQLTIYRPFLDKSGQQATFVFGKIQRKNQSYITDRGVLAASTATGMYYSSKALPTELKTELQRFGLTYTGADLPWYLVPINFLFMNLRSLAVWTLFFVFAVLLFAVKMLYVKKAMIQRSLGLFDREFRRSLWLDSTILISTGILVWLLFVLWQGSMVNVYVKTFSLLLFLNLFILMVISLLVNLLFALNVRLMGAVTVLKNKKSNPLVLYIWLFGILLSCFIFGVTASESVKTISKSAQEIAVLGNWKIAQDYAAITWFENTATHTDENHQIDSTFIKENAAKHRQLIQSFGTDGWLYSEQSSLSPDRTKHAPEEFKQELVRNGVDSKIAETLFYVNTGLMNKNKKLYPQNKYGQAPKESLGVIYIPKSQMAHIDNIRKIINYEHFRYSALKAEDFQIVEIPDGQKTFLFNHKDGPDELLAKQEVVNKILVQINFHNLPADAAFDNYYTVLATKGAFKQKWIKEKISQAGLTHFSSMTNISEQLLLARENIVSQLTGTITALLMLVLAQFFIIYEYITTRMKQKAKKISLQSLLGASSYLEIFQSLLPLIAGILFVSALTILVMKGSFLVVGLVGVLYAFEITAMSYFALMNVRKNRVQIIKGDFEIL</sequence>
<organism evidence="2 3">
    <name type="scientific">Streptococcus milleri</name>
    <dbReference type="NCBI Taxonomy" id="33040"/>
    <lineage>
        <taxon>Bacteria</taxon>
        <taxon>Bacillati</taxon>
        <taxon>Bacillota</taxon>
        <taxon>Bacilli</taxon>
        <taxon>Lactobacillales</taxon>
        <taxon>Streptococcaceae</taxon>
        <taxon>Streptococcus</taxon>
    </lineage>
</organism>
<dbReference type="GeneID" id="93847897"/>
<keyword evidence="1" id="KW-0812">Transmembrane</keyword>
<dbReference type="Proteomes" id="UP000255236">
    <property type="component" value="Unassembled WGS sequence"/>
</dbReference>
<dbReference type="RefSeq" id="WP_006269786.1">
    <property type="nucleotide sequence ID" value="NZ_LR134307.1"/>
</dbReference>
<feature type="transmembrane region" description="Helical" evidence="1">
    <location>
        <begin position="599"/>
        <end position="623"/>
    </location>
</feature>